<dbReference type="SUPFAM" id="SSF53335">
    <property type="entry name" value="S-adenosyl-L-methionine-dependent methyltransferases"/>
    <property type="match status" value="1"/>
</dbReference>
<dbReference type="Gene3D" id="3.40.50.150">
    <property type="entry name" value="Vaccinia Virus protein VP39"/>
    <property type="match status" value="1"/>
</dbReference>
<proteinExistence type="predicted"/>
<dbReference type="InterPro" id="IPR006342">
    <property type="entry name" value="FkbM_mtfrase"/>
</dbReference>
<organism evidence="2 3">
    <name type="scientific">Belliella calami</name>
    <dbReference type="NCBI Taxonomy" id="2923436"/>
    <lineage>
        <taxon>Bacteria</taxon>
        <taxon>Pseudomonadati</taxon>
        <taxon>Bacteroidota</taxon>
        <taxon>Cytophagia</taxon>
        <taxon>Cytophagales</taxon>
        <taxon>Cyclobacteriaceae</taxon>
        <taxon>Belliella</taxon>
    </lineage>
</organism>
<accession>A0ABS9UIK9</accession>
<dbReference type="Proteomes" id="UP001165488">
    <property type="component" value="Unassembled WGS sequence"/>
</dbReference>
<dbReference type="GO" id="GO:0008168">
    <property type="term" value="F:methyltransferase activity"/>
    <property type="evidence" value="ECO:0007669"/>
    <property type="project" value="UniProtKB-KW"/>
</dbReference>
<keyword evidence="2" id="KW-0808">Transferase</keyword>
<keyword evidence="2" id="KW-0489">Methyltransferase</keyword>
<evidence type="ECO:0000313" key="3">
    <source>
        <dbReference type="Proteomes" id="UP001165488"/>
    </source>
</evidence>
<dbReference type="Pfam" id="PF05050">
    <property type="entry name" value="Methyltransf_21"/>
    <property type="match status" value="1"/>
</dbReference>
<dbReference type="InterPro" id="IPR029063">
    <property type="entry name" value="SAM-dependent_MTases_sf"/>
</dbReference>
<dbReference type="PANTHER" id="PTHR34203">
    <property type="entry name" value="METHYLTRANSFERASE, FKBM FAMILY PROTEIN"/>
    <property type="match status" value="1"/>
</dbReference>
<sequence>MFFKKKKTIVRDPLEVELERIKDLSYDSAGQTDLFGPTFKFHHARAFYNTYLEIFQEEIYRFEPLEKENGIILDCGANMGLSVLFFSLNYPNHQIHAFEPDPGLFDLLKENVESFGLKNVNLNQKAIWTEETVLSFQSDGGMGGRVNELFQHSEQPVVKVSTVMLSALLDEKIDFLKIDIEGAEDEVIRSCKGKLKNANHLFFEYHNDINKPQTLHELLEIVSKEGFKYHIKESSARNRPFVDQTLICERFDMAITVFCYR</sequence>
<dbReference type="EMBL" id="JAKZGS010000001">
    <property type="protein sequence ID" value="MCH7396453.1"/>
    <property type="molecule type" value="Genomic_DNA"/>
</dbReference>
<gene>
    <name evidence="2" type="ORF">MM236_00575</name>
</gene>
<dbReference type="InterPro" id="IPR052514">
    <property type="entry name" value="SAM-dependent_MTase"/>
</dbReference>
<dbReference type="PANTHER" id="PTHR34203:SF15">
    <property type="entry name" value="SLL1173 PROTEIN"/>
    <property type="match status" value="1"/>
</dbReference>
<keyword evidence="3" id="KW-1185">Reference proteome</keyword>
<reference evidence="2" key="1">
    <citation type="submission" date="2022-03" db="EMBL/GenBank/DDBJ databases">
        <title>De novo assembled genomes of Belliella spp. (Cyclobacteriaceae) strains.</title>
        <authorList>
            <person name="Szabo A."/>
            <person name="Korponai K."/>
            <person name="Felfoldi T."/>
        </authorList>
    </citation>
    <scope>NUCLEOTIDE SEQUENCE</scope>
    <source>
        <strain evidence="2">DSM 107340</strain>
    </source>
</reference>
<protein>
    <submittedName>
        <fullName evidence="2">FkbM family methyltransferase</fullName>
    </submittedName>
</protein>
<dbReference type="RefSeq" id="WP_241272974.1">
    <property type="nucleotide sequence ID" value="NZ_JAKZGS010000001.1"/>
</dbReference>
<evidence type="ECO:0000259" key="1">
    <source>
        <dbReference type="Pfam" id="PF05050"/>
    </source>
</evidence>
<comment type="caution">
    <text evidence="2">The sequence shown here is derived from an EMBL/GenBank/DDBJ whole genome shotgun (WGS) entry which is preliminary data.</text>
</comment>
<feature type="domain" description="Methyltransferase FkbM" evidence="1">
    <location>
        <begin position="74"/>
        <end position="229"/>
    </location>
</feature>
<dbReference type="GO" id="GO:0032259">
    <property type="term" value="P:methylation"/>
    <property type="evidence" value="ECO:0007669"/>
    <property type="project" value="UniProtKB-KW"/>
</dbReference>
<name>A0ABS9UIK9_9BACT</name>
<dbReference type="NCBIfam" id="TIGR01444">
    <property type="entry name" value="fkbM_fam"/>
    <property type="match status" value="1"/>
</dbReference>
<evidence type="ECO:0000313" key="2">
    <source>
        <dbReference type="EMBL" id="MCH7396453.1"/>
    </source>
</evidence>